<evidence type="ECO:0000313" key="2">
    <source>
        <dbReference type="EMBL" id="KAJ8526421.1"/>
    </source>
</evidence>
<organism evidence="2 3">
    <name type="scientific">Anisodus acutangulus</name>
    <dbReference type="NCBI Taxonomy" id="402998"/>
    <lineage>
        <taxon>Eukaryota</taxon>
        <taxon>Viridiplantae</taxon>
        <taxon>Streptophyta</taxon>
        <taxon>Embryophyta</taxon>
        <taxon>Tracheophyta</taxon>
        <taxon>Spermatophyta</taxon>
        <taxon>Magnoliopsida</taxon>
        <taxon>eudicotyledons</taxon>
        <taxon>Gunneridae</taxon>
        <taxon>Pentapetalae</taxon>
        <taxon>asterids</taxon>
        <taxon>lamiids</taxon>
        <taxon>Solanales</taxon>
        <taxon>Solanaceae</taxon>
        <taxon>Solanoideae</taxon>
        <taxon>Hyoscyameae</taxon>
        <taxon>Anisodus</taxon>
    </lineage>
</organism>
<evidence type="ECO:0000256" key="1">
    <source>
        <dbReference type="SAM" id="MobiDB-lite"/>
    </source>
</evidence>
<feature type="compositionally biased region" description="Basic and acidic residues" evidence="1">
    <location>
        <begin position="47"/>
        <end position="100"/>
    </location>
</feature>
<accession>A0A9Q1L3H7</accession>
<comment type="caution">
    <text evidence="2">The sequence shown here is derived from an EMBL/GenBank/DDBJ whole genome shotgun (WGS) entry which is preliminary data.</text>
</comment>
<reference evidence="3" key="1">
    <citation type="journal article" date="2023" name="Proc. Natl. Acad. Sci. U.S.A.">
        <title>Genomic and structural basis for evolution of tropane alkaloid biosynthesis.</title>
        <authorList>
            <person name="Wanga Y.-J."/>
            <person name="Taina T."/>
            <person name="Yua J.-Y."/>
            <person name="Lia J."/>
            <person name="Xua B."/>
            <person name="Chenc J."/>
            <person name="D'Auriad J.C."/>
            <person name="Huanga J.-P."/>
            <person name="Huanga S.-X."/>
        </authorList>
    </citation>
    <scope>NUCLEOTIDE SEQUENCE [LARGE SCALE GENOMIC DNA]</scope>
    <source>
        <strain evidence="3">cv. KIB-2019</strain>
    </source>
</reference>
<evidence type="ECO:0000313" key="3">
    <source>
        <dbReference type="Proteomes" id="UP001152561"/>
    </source>
</evidence>
<dbReference type="AlphaFoldDB" id="A0A9Q1L3H7"/>
<sequence>MVDYINGSNKDKRGNKCDKGQIKKTVAAEVQVQVQNKFDILNDVEEREQNEKHEEEIAKENDIDRPSEAQIESNEHRILEEKTKENKDVTAGDSTKGKEN</sequence>
<feature type="compositionally biased region" description="Basic and acidic residues" evidence="1">
    <location>
        <begin position="9"/>
        <end position="20"/>
    </location>
</feature>
<protein>
    <submittedName>
        <fullName evidence="2">Uncharacterized protein</fullName>
    </submittedName>
</protein>
<feature type="region of interest" description="Disordered" evidence="1">
    <location>
        <begin position="1"/>
        <end position="20"/>
    </location>
</feature>
<gene>
    <name evidence="2" type="ORF">K7X08_028898</name>
</gene>
<keyword evidence="3" id="KW-1185">Reference proteome</keyword>
<proteinExistence type="predicted"/>
<dbReference type="EMBL" id="JAJAGQ010000024">
    <property type="protein sequence ID" value="KAJ8526421.1"/>
    <property type="molecule type" value="Genomic_DNA"/>
</dbReference>
<name>A0A9Q1L3H7_9SOLA</name>
<dbReference type="Proteomes" id="UP001152561">
    <property type="component" value="Unassembled WGS sequence"/>
</dbReference>
<feature type="region of interest" description="Disordered" evidence="1">
    <location>
        <begin position="41"/>
        <end position="100"/>
    </location>
</feature>